<dbReference type="GO" id="GO:0009060">
    <property type="term" value="P:aerobic respiration"/>
    <property type="evidence" value="ECO:0007669"/>
    <property type="project" value="InterPro"/>
</dbReference>
<evidence type="ECO:0000313" key="5">
    <source>
        <dbReference type="EMBL" id="MBB5034546.1"/>
    </source>
</evidence>
<keyword evidence="3" id="KW-0812">Transmembrane</keyword>
<evidence type="ECO:0000259" key="4">
    <source>
        <dbReference type="PROSITE" id="PS50855"/>
    </source>
</evidence>
<keyword evidence="3" id="KW-1133">Transmembrane helix</keyword>
<keyword evidence="6" id="KW-1185">Reference proteome</keyword>
<keyword evidence="1" id="KW-0249">Electron transport</keyword>
<feature type="transmembrane region" description="Helical" evidence="3">
    <location>
        <begin position="550"/>
        <end position="572"/>
    </location>
</feature>
<protein>
    <submittedName>
        <fullName evidence="5">Cytochrome c oxidase subunit 1</fullName>
    </submittedName>
</protein>
<feature type="transmembrane region" description="Helical" evidence="3">
    <location>
        <begin position="115"/>
        <end position="134"/>
    </location>
</feature>
<dbReference type="GO" id="GO:0022904">
    <property type="term" value="P:respiratory electron transport chain"/>
    <property type="evidence" value="ECO:0007669"/>
    <property type="project" value="TreeGrafter"/>
</dbReference>
<dbReference type="InterPro" id="IPR000883">
    <property type="entry name" value="Cyt_C_Oxase_1"/>
</dbReference>
<feature type="compositionally biased region" description="Basic and acidic residues" evidence="2">
    <location>
        <begin position="633"/>
        <end position="650"/>
    </location>
</feature>
<dbReference type="Gene3D" id="1.20.210.10">
    <property type="entry name" value="Cytochrome c oxidase-like, subunit I domain"/>
    <property type="match status" value="1"/>
</dbReference>
<feature type="transmembrane region" description="Helical" evidence="3">
    <location>
        <begin position="313"/>
        <end position="330"/>
    </location>
</feature>
<dbReference type="GO" id="GO:0015990">
    <property type="term" value="P:electron transport coupled proton transport"/>
    <property type="evidence" value="ECO:0007669"/>
    <property type="project" value="TreeGrafter"/>
</dbReference>
<feature type="transmembrane region" description="Helical" evidence="3">
    <location>
        <begin position="408"/>
        <end position="432"/>
    </location>
</feature>
<feature type="transmembrane region" description="Helical" evidence="3">
    <location>
        <begin position="444"/>
        <end position="466"/>
    </location>
</feature>
<keyword evidence="1" id="KW-0813">Transport</keyword>
<name>A0A7W7YE68_9BACT</name>
<dbReference type="RefSeq" id="WP_184342460.1">
    <property type="nucleotide sequence ID" value="NZ_JACHIG010000010.1"/>
</dbReference>
<feature type="transmembrane region" description="Helical" evidence="3">
    <location>
        <begin position="374"/>
        <end position="396"/>
    </location>
</feature>
<proteinExistence type="predicted"/>
<accession>A0A7W7YE68</accession>
<dbReference type="Pfam" id="PF00115">
    <property type="entry name" value="COX1"/>
    <property type="match status" value="1"/>
</dbReference>
<feature type="transmembrane region" description="Helical" evidence="3">
    <location>
        <begin position="487"/>
        <end position="505"/>
    </location>
</feature>
<dbReference type="PROSITE" id="PS50855">
    <property type="entry name" value="COX1"/>
    <property type="match status" value="1"/>
</dbReference>
<reference evidence="5 6" key="1">
    <citation type="submission" date="2020-08" db="EMBL/GenBank/DDBJ databases">
        <title>Genomic Encyclopedia of Type Strains, Phase IV (KMG-IV): sequencing the most valuable type-strain genomes for metagenomic binning, comparative biology and taxonomic classification.</title>
        <authorList>
            <person name="Goeker M."/>
        </authorList>
    </citation>
    <scope>NUCLEOTIDE SEQUENCE [LARGE SCALE GENOMIC DNA]</scope>
    <source>
        <strain evidence="5 6">DSM 12252</strain>
    </source>
</reference>
<evidence type="ECO:0000256" key="2">
    <source>
        <dbReference type="SAM" id="MobiDB-lite"/>
    </source>
</evidence>
<feature type="region of interest" description="Disordered" evidence="2">
    <location>
        <begin position="1"/>
        <end position="20"/>
    </location>
</feature>
<dbReference type="InterPro" id="IPR023616">
    <property type="entry name" value="Cyt_c_oxase-like_su1_dom"/>
</dbReference>
<feature type="region of interest" description="Disordered" evidence="2">
    <location>
        <begin position="626"/>
        <end position="650"/>
    </location>
</feature>
<dbReference type="PANTHER" id="PTHR10422:SF18">
    <property type="entry name" value="CYTOCHROME C OXIDASE SUBUNIT 1"/>
    <property type="match status" value="1"/>
</dbReference>
<dbReference type="EMBL" id="JACHIG010000010">
    <property type="protein sequence ID" value="MBB5034546.1"/>
    <property type="molecule type" value="Genomic_DNA"/>
</dbReference>
<dbReference type="SUPFAM" id="SSF81442">
    <property type="entry name" value="Cytochrome c oxidase subunit I-like"/>
    <property type="match status" value="1"/>
</dbReference>
<feature type="transmembrane region" description="Helical" evidence="3">
    <location>
        <begin position="44"/>
        <end position="64"/>
    </location>
</feature>
<keyword evidence="1" id="KW-0679">Respiratory chain</keyword>
<organism evidence="5 6">
    <name type="scientific">Prosthecobacter vanneervenii</name>
    <dbReference type="NCBI Taxonomy" id="48466"/>
    <lineage>
        <taxon>Bacteria</taxon>
        <taxon>Pseudomonadati</taxon>
        <taxon>Verrucomicrobiota</taxon>
        <taxon>Verrucomicrobiia</taxon>
        <taxon>Verrucomicrobiales</taxon>
        <taxon>Verrucomicrobiaceae</taxon>
        <taxon>Prosthecobacter</taxon>
    </lineage>
</organism>
<feature type="transmembrane region" description="Helical" evidence="3">
    <location>
        <begin position="154"/>
        <end position="175"/>
    </location>
</feature>
<dbReference type="AlphaFoldDB" id="A0A7W7YE68"/>
<dbReference type="InterPro" id="IPR036927">
    <property type="entry name" value="Cyt_c_oxase-like_su1_sf"/>
</dbReference>
<feature type="transmembrane region" description="Helical" evidence="3">
    <location>
        <begin position="241"/>
        <end position="260"/>
    </location>
</feature>
<dbReference type="Proteomes" id="UP000590740">
    <property type="component" value="Unassembled WGS sequence"/>
</dbReference>
<sequence>MSAATTHDHAHGHSHDDHGHHEQGFISKYIFSCDHKTIGLQYGLSGLIFLLFGFFLMLLMRWSIAYPGVPVPGVDFIRSLPVASGIFEGMFGRWLNADGSLNGELYNMLGAMHGTIMVFFGIVPLGFAAFGNFVMPLQIGTIDMAFPRLNMASYWLFFISGVLMFYSFFVGTGPVQTGWTMYSPLASTANIGVTSIWNHGHTWWLSAMVFNISASLLGSVNFIATIINLRTKGLGWMKMPFFCWAMFVTAFLLLLAFPPLEVAAILQLSDRVFGSSFYLPTGLMEGGKHLDISGGGSPLLYQHLFWFLAHPEVYVLILPAFAILTDVIPCNARRPLWGYKSMVYSVLTLGFLSFLVWAHHMYLTGMGTMMSTYFQITTVMISVPSVILLTCLMISLWGGSIRFNTQMLFASAFLPMFGIGGLTGLPLAFSFIDLAMHDTYYVIGHFHYVVAPGTIFALFAGVYHWFPKFTGRFMNDTLGKLHFWPSLLGMNLVFAPMFIQGMAGFHRRWYDGGKYFENTSGFSNWSTKLTHEIGSVFGLNIPDNMLSLNIVMSVGAFILALGQIPFIINFWFSLKGGKKSTSDNPWNATTLEWATPTPPPHGNFLFDPVAHRGPYEYSVPGHPTDFYPQWESEPGKPETKPAADKVLAHH</sequence>
<gene>
    <name evidence="5" type="ORF">HNQ65_004151</name>
</gene>
<dbReference type="GO" id="GO:0004129">
    <property type="term" value="F:cytochrome-c oxidase activity"/>
    <property type="evidence" value="ECO:0007669"/>
    <property type="project" value="InterPro"/>
</dbReference>
<feature type="transmembrane region" description="Helical" evidence="3">
    <location>
        <begin position="203"/>
        <end position="229"/>
    </location>
</feature>
<dbReference type="PRINTS" id="PR01165">
    <property type="entry name" value="CYCOXIDASEI"/>
</dbReference>
<dbReference type="GO" id="GO:0020037">
    <property type="term" value="F:heme binding"/>
    <property type="evidence" value="ECO:0007669"/>
    <property type="project" value="InterPro"/>
</dbReference>
<evidence type="ECO:0000256" key="3">
    <source>
        <dbReference type="SAM" id="Phobius"/>
    </source>
</evidence>
<dbReference type="PANTHER" id="PTHR10422">
    <property type="entry name" value="CYTOCHROME C OXIDASE SUBUNIT 1"/>
    <property type="match status" value="1"/>
</dbReference>
<feature type="transmembrane region" description="Helical" evidence="3">
    <location>
        <begin position="342"/>
        <end position="362"/>
    </location>
</feature>
<dbReference type="GO" id="GO:0016020">
    <property type="term" value="C:membrane"/>
    <property type="evidence" value="ECO:0007669"/>
    <property type="project" value="InterPro"/>
</dbReference>
<evidence type="ECO:0000256" key="1">
    <source>
        <dbReference type="ARBA" id="ARBA00022660"/>
    </source>
</evidence>
<keyword evidence="3" id="KW-0472">Membrane</keyword>
<evidence type="ECO:0000313" key="6">
    <source>
        <dbReference type="Proteomes" id="UP000590740"/>
    </source>
</evidence>
<feature type="domain" description="Cytochrome oxidase subunit I profile" evidence="4">
    <location>
        <begin position="25"/>
        <end position="611"/>
    </location>
</feature>
<comment type="caution">
    <text evidence="5">The sequence shown here is derived from an EMBL/GenBank/DDBJ whole genome shotgun (WGS) entry which is preliminary data.</text>
</comment>